<reference evidence="9" key="1">
    <citation type="submission" date="2022-07" db="EMBL/GenBank/DDBJ databases">
        <title>Phylogenomic reconstructions and comparative analyses of Kickxellomycotina fungi.</title>
        <authorList>
            <person name="Reynolds N.K."/>
            <person name="Stajich J.E."/>
            <person name="Barry K."/>
            <person name="Grigoriev I.V."/>
            <person name="Crous P."/>
            <person name="Smith M.E."/>
        </authorList>
    </citation>
    <scope>NUCLEOTIDE SEQUENCE</scope>
    <source>
        <strain evidence="9">IMI 214461</strain>
    </source>
</reference>
<dbReference type="GO" id="GO:0005852">
    <property type="term" value="C:eukaryotic translation initiation factor 3 complex"/>
    <property type="evidence" value="ECO:0007669"/>
    <property type="project" value="InterPro"/>
</dbReference>
<dbReference type="EMBL" id="JANBQF010001290">
    <property type="protein sequence ID" value="KAJ1997563.1"/>
    <property type="molecule type" value="Genomic_DNA"/>
</dbReference>
<evidence type="ECO:0000259" key="8">
    <source>
        <dbReference type="PROSITE" id="PS50102"/>
    </source>
</evidence>
<evidence type="ECO:0000256" key="5">
    <source>
        <dbReference type="ARBA" id="ARBA00022917"/>
    </source>
</evidence>
<keyword evidence="3 9" id="KW-0396">Initiation factor</keyword>
<dbReference type="InterPro" id="IPR012677">
    <property type="entry name" value="Nucleotide-bd_a/b_plait_sf"/>
</dbReference>
<dbReference type="InterPro" id="IPR034363">
    <property type="entry name" value="eIF3B_RRM"/>
</dbReference>
<dbReference type="CDD" id="cd12278">
    <property type="entry name" value="RRM_eIF3B"/>
    <property type="match status" value="1"/>
</dbReference>
<dbReference type="SUPFAM" id="SSF82171">
    <property type="entry name" value="DPP6 N-terminal domain-like"/>
    <property type="match status" value="1"/>
</dbReference>
<dbReference type="GO" id="GO:0003743">
    <property type="term" value="F:translation initiation factor activity"/>
    <property type="evidence" value="ECO:0007669"/>
    <property type="project" value="UniProtKB-KW"/>
</dbReference>
<evidence type="ECO:0000256" key="7">
    <source>
        <dbReference type="PROSITE-ProRule" id="PRU00176"/>
    </source>
</evidence>
<dbReference type="Proteomes" id="UP001150907">
    <property type="component" value="Unassembled WGS sequence"/>
</dbReference>
<evidence type="ECO:0000256" key="1">
    <source>
        <dbReference type="ARBA" id="ARBA00004496"/>
    </source>
</evidence>
<dbReference type="InterPro" id="IPR000504">
    <property type="entry name" value="RRM_dom"/>
</dbReference>
<sequence>MATVLDIANLPASEAEIDFSDLERRFAIPEQEETLENVIVVDNIPIVSEEKEETLLQVLHKKPLKKLISSIKANGIHMPKSDASGKMATKGYMFIEFETAELAQRAIQHLNGYKLDSKHTFLANRFMDIEKYTEVEDAYRAPPVEQFEEREHLRSWLTDDCARDQFAMYADHDLSVCWNEPSLAAEKIISRTNWTEAHMQWSPLGSYMCTLHRLGLVLWGGPSWKKLMRFVHFGVLTADFSPSERYLVTTSNEPINIEATNQLLGEGKEHQNPYTSDDEGHTICVWDAYTGNLLRSFPSVKTDDGKAVKAGWSQFKWSPSEEYLARMTPATSLAIYEVPSMGLLDKKVMKVPGIQDFAWCPHTVVDPRTSAAKPEMIAYWTPEEGNLPARVSLISVPTKTLVRTKNLFNVFTCTLHWHPEGQMLCVRVQRYTKSRKS</sequence>
<dbReference type="PANTHER" id="PTHR14068">
    <property type="entry name" value="EUKARYOTIC TRANSLATION INITIATION FACTOR 3 EIF3 -RELATED"/>
    <property type="match status" value="1"/>
</dbReference>
<dbReference type="OrthoDB" id="10250414at2759"/>
<keyword evidence="4 7" id="KW-0694">RNA-binding</keyword>
<dbReference type="AlphaFoldDB" id="A0A9W8B8M8"/>
<proteinExistence type="predicted"/>
<keyword evidence="10" id="KW-1185">Reference proteome</keyword>
<accession>A0A9W8B8M8</accession>
<evidence type="ECO:0000256" key="4">
    <source>
        <dbReference type="ARBA" id="ARBA00022884"/>
    </source>
</evidence>
<evidence type="ECO:0000256" key="2">
    <source>
        <dbReference type="ARBA" id="ARBA00022490"/>
    </source>
</evidence>
<comment type="subcellular location">
    <subcellularLocation>
        <location evidence="1">Cytoplasm</location>
    </subcellularLocation>
</comment>
<dbReference type="FunFam" id="3.30.70.330:FF:000235">
    <property type="entry name" value="Eukaryotic translation initiation factor 3 subunit B"/>
    <property type="match status" value="1"/>
</dbReference>
<organism evidence="9 10">
    <name type="scientific">Coemansia thaxteri</name>
    <dbReference type="NCBI Taxonomy" id="2663907"/>
    <lineage>
        <taxon>Eukaryota</taxon>
        <taxon>Fungi</taxon>
        <taxon>Fungi incertae sedis</taxon>
        <taxon>Zoopagomycota</taxon>
        <taxon>Kickxellomycotina</taxon>
        <taxon>Kickxellomycetes</taxon>
        <taxon>Kickxellales</taxon>
        <taxon>Kickxellaceae</taxon>
        <taxon>Coemansia</taxon>
    </lineage>
</organism>
<dbReference type="PANTHER" id="PTHR14068:SF0">
    <property type="entry name" value="EUKARYOTIC TRANSLATION INITIATION FACTOR 3 SUBUNIT B"/>
    <property type="match status" value="1"/>
</dbReference>
<evidence type="ECO:0000256" key="6">
    <source>
        <dbReference type="ARBA" id="ARBA00031100"/>
    </source>
</evidence>
<dbReference type="GO" id="GO:0003723">
    <property type="term" value="F:RNA binding"/>
    <property type="evidence" value="ECO:0007669"/>
    <property type="project" value="UniProtKB-UniRule"/>
</dbReference>
<gene>
    <name evidence="9" type="primary">PRT1</name>
    <name evidence="9" type="ORF">H4R26_005788</name>
</gene>
<dbReference type="InterPro" id="IPR011400">
    <property type="entry name" value="EIF3B"/>
</dbReference>
<comment type="caution">
    <text evidence="9">The sequence shown here is derived from an EMBL/GenBank/DDBJ whole genome shotgun (WGS) entry which is preliminary data.</text>
</comment>
<dbReference type="Gene3D" id="2.130.10.10">
    <property type="entry name" value="YVTN repeat-like/Quinoprotein amine dehydrogenase"/>
    <property type="match status" value="1"/>
</dbReference>
<evidence type="ECO:0000256" key="3">
    <source>
        <dbReference type="ARBA" id="ARBA00022540"/>
    </source>
</evidence>
<dbReference type="Pfam" id="PF00076">
    <property type="entry name" value="RRM_1"/>
    <property type="match status" value="1"/>
</dbReference>
<evidence type="ECO:0000313" key="10">
    <source>
        <dbReference type="Proteomes" id="UP001150907"/>
    </source>
</evidence>
<protein>
    <recommendedName>
        <fullName evidence="6">Translation initiation factor eIF3 p90 subunit homolog</fullName>
    </recommendedName>
</protein>
<dbReference type="PROSITE" id="PS50102">
    <property type="entry name" value="RRM"/>
    <property type="match status" value="1"/>
</dbReference>
<keyword evidence="2" id="KW-0963">Cytoplasm</keyword>
<dbReference type="InterPro" id="IPR035979">
    <property type="entry name" value="RBD_domain_sf"/>
</dbReference>
<name>A0A9W8B8M8_9FUNG</name>
<feature type="non-terminal residue" evidence="9">
    <location>
        <position position="437"/>
    </location>
</feature>
<dbReference type="GO" id="GO:0031369">
    <property type="term" value="F:translation initiation factor binding"/>
    <property type="evidence" value="ECO:0007669"/>
    <property type="project" value="InterPro"/>
</dbReference>
<evidence type="ECO:0000313" key="9">
    <source>
        <dbReference type="EMBL" id="KAJ1997563.1"/>
    </source>
</evidence>
<keyword evidence="5" id="KW-0648">Protein biosynthesis</keyword>
<dbReference type="Gene3D" id="3.30.70.330">
    <property type="match status" value="1"/>
</dbReference>
<feature type="domain" description="RRM" evidence="8">
    <location>
        <begin position="37"/>
        <end position="134"/>
    </location>
</feature>
<dbReference type="SMART" id="SM00360">
    <property type="entry name" value="RRM"/>
    <property type="match status" value="1"/>
</dbReference>
<dbReference type="SUPFAM" id="SSF54928">
    <property type="entry name" value="RNA-binding domain, RBD"/>
    <property type="match status" value="1"/>
</dbReference>
<dbReference type="InterPro" id="IPR015943">
    <property type="entry name" value="WD40/YVTN_repeat-like_dom_sf"/>
</dbReference>